<comment type="cofactor">
    <cofactor evidence="1">
        <name>Mg(2+)</name>
        <dbReference type="ChEBI" id="CHEBI:18420"/>
    </cofactor>
</comment>
<dbReference type="InterPro" id="IPR001645">
    <property type="entry name" value="Folylpolyglutamate_synth"/>
</dbReference>
<dbReference type="InterPro" id="IPR018109">
    <property type="entry name" value="Folylpolyglutamate_synth_CS"/>
</dbReference>
<keyword evidence="6 11" id="KW-0547">Nucleotide-binding</keyword>
<keyword evidence="8" id="KW-0460">Magnesium</keyword>
<evidence type="ECO:0000313" key="15">
    <source>
        <dbReference type="Proteomes" id="UP000886886"/>
    </source>
</evidence>
<dbReference type="PROSITE" id="PS01011">
    <property type="entry name" value="FOLYLPOLYGLU_SYNT_1"/>
    <property type="match status" value="1"/>
</dbReference>
<sequence>MNYEEARVYLDNVAKYGSVLGLESIRTLLERLGNPQNDLRFIHLAGTNGKGSVLAFLSTILKEAGYRVGRYCSPTLFAYRERIQVNEEYIEKEAYARLTTRIRGEADRLEQEGITLTAFEIETALAFLYFKEKMCDIVVLETGMGGDQDATNVVTTTMLEVITAISLDHLGVLGNNLKEIAACKAGIIKEGTTLVTLQQKPDAMEVLLQTACERRCRIRVMDESEIRDVRFGFDFQSFSYKKEENLVISLLGTYQIQNAALAVEAVHALREMGFDISEEALRQGMRHTVWRGRFTLLRKEPLIFMDGAHNEDAALCLRKTIEQYFKGRKLCYITGVFQDKEYEKIIRIMAPYARKVTVIETPGNPRALKKELYCQAWEPYVQDVRCADSIKEAVRDNLDAAEKEDIILAFGSLSFLGEFEKAVKIEGDKK</sequence>
<evidence type="ECO:0000259" key="13">
    <source>
        <dbReference type="Pfam" id="PF08245"/>
    </source>
</evidence>
<dbReference type="InterPro" id="IPR036615">
    <property type="entry name" value="Mur_ligase_C_dom_sf"/>
</dbReference>
<evidence type="ECO:0000256" key="1">
    <source>
        <dbReference type="ARBA" id="ARBA00001946"/>
    </source>
</evidence>
<evidence type="ECO:0000256" key="7">
    <source>
        <dbReference type="ARBA" id="ARBA00022840"/>
    </source>
</evidence>
<evidence type="ECO:0000313" key="14">
    <source>
        <dbReference type="EMBL" id="HIQ96205.1"/>
    </source>
</evidence>
<proteinExistence type="inferred from homology"/>
<dbReference type="GO" id="GO:0008841">
    <property type="term" value="F:dihydrofolate synthase activity"/>
    <property type="evidence" value="ECO:0007669"/>
    <property type="project" value="TreeGrafter"/>
</dbReference>
<gene>
    <name evidence="14" type="ORF">IAB26_06555</name>
</gene>
<evidence type="ECO:0000256" key="8">
    <source>
        <dbReference type="ARBA" id="ARBA00022842"/>
    </source>
</evidence>
<dbReference type="Gene3D" id="3.90.190.20">
    <property type="entry name" value="Mur ligase, C-terminal domain"/>
    <property type="match status" value="1"/>
</dbReference>
<dbReference type="InterPro" id="IPR013221">
    <property type="entry name" value="Mur_ligase_cen"/>
</dbReference>
<feature type="domain" description="Mur ligase C-terminal" evidence="12">
    <location>
        <begin position="292"/>
        <end position="412"/>
    </location>
</feature>
<dbReference type="SUPFAM" id="SSF53244">
    <property type="entry name" value="MurD-like peptide ligases, peptide-binding domain"/>
    <property type="match status" value="1"/>
</dbReference>
<keyword evidence="5" id="KW-0479">Metal-binding</keyword>
<dbReference type="NCBIfam" id="TIGR01499">
    <property type="entry name" value="folC"/>
    <property type="match status" value="1"/>
</dbReference>
<keyword evidence="7 11" id="KW-0067">ATP-binding</keyword>
<accession>A0A9D0ZVJ4</accession>
<evidence type="ECO:0000256" key="10">
    <source>
        <dbReference type="ARBA" id="ARBA00047493"/>
    </source>
</evidence>
<evidence type="ECO:0000256" key="6">
    <source>
        <dbReference type="ARBA" id="ARBA00022741"/>
    </source>
</evidence>
<evidence type="ECO:0000256" key="4">
    <source>
        <dbReference type="ARBA" id="ARBA00022598"/>
    </source>
</evidence>
<name>A0A9D0ZVJ4_9FIRM</name>
<dbReference type="PROSITE" id="PS01012">
    <property type="entry name" value="FOLYLPOLYGLU_SYNT_2"/>
    <property type="match status" value="1"/>
</dbReference>
<feature type="domain" description="Mur ligase central" evidence="13">
    <location>
        <begin position="45"/>
        <end position="265"/>
    </location>
</feature>
<evidence type="ECO:0000256" key="11">
    <source>
        <dbReference type="PIRNR" id="PIRNR001563"/>
    </source>
</evidence>
<comment type="caution">
    <text evidence="14">The sequence shown here is derived from an EMBL/GenBank/DDBJ whole genome shotgun (WGS) entry which is preliminary data.</text>
</comment>
<dbReference type="InterPro" id="IPR036565">
    <property type="entry name" value="Mur-like_cat_sf"/>
</dbReference>
<dbReference type="GO" id="GO:0005737">
    <property type="term" value="C:cytoplasm"/>
    <property type="evidence" value="ECO:0007669"/>
    <property type="project" value="TreeGrafter"/>
</dbReference>
<reference evidence="14" key="2">
    <citation type="journal article" date="2021" name="PeerJ">
        <title>Extensive microbial diversity within the chicken gut microbiome revealed by metagenomics and culture.</title>
        <authorList>
            <person name="Gilroy R."/>
            <person name="Ravi A."/>
            <person name="Getino M."/>
            <person name="Pursley I."/>
            <person name="Horton D.L."/>
            <person name="Alikhan N.F."/>
            <person name="Baker D."/>
            <person name="Gharbi K."/>
            <person name="Hall N."/>
            <person name="Watson M."/>
            <person name="Adriaenssens E.M."/>
            <person name="Foster-Nyarko E."/>
            <person name="Jarju S."/>
            <person name="Secka A."/>
            <person name="Antonio M."/>
            <person name="Oren A."/>
            <person name="Chaudhuri R.R."/>
            <person name="La Ragione R."/>
            <person name="Hildebrand F."/>
            <person name="Pallen M.J."/>
        </authorList>
    </citation>
    <scope>NUCLEOTIDE SEQUENCE</scope>
    <source>
        <strain evidence="14">ChiSjej3B21-11622</strain>
    </source>
</reference>
<dbReference type="PIRSF" id="PIRSF001563">
    <property type="entry name" value="Folylpolyglu_synth"/>
    <property type="match status" value="1"/>
</dbReference>
<dbReference type="FunFam" id="3.40.1190.10:FF:000011">
    <property type="entry name" value="Folylpolyglutamate synthase/dihydrofolate synthase"/>
    <property type="match status" value="1"/>
</dbReference>
<dbReference type="Proteomes" id="UP000886886">
    <property type="component" value="Unassembled WGS sequence"/>
</dbReference>
<dbReference type="Pfam" id="PF02875">
    <property type="entry name" value="Mur_ligase_C"/>
    <property type="match status" value="1"/>
</dbReference>
<evidence type="ECO:0000256" key="5">
    <source>
        <dbReference type="ARBA" id="ARBA00022723"/>
    </source>
</evidence>
<dbReference type="AlphaFoldDB" id="A0A9D0ZVJ4"/>
<dbReference type="Gene3D" id="3.40.1190.10">
    <property type="entry name" value="Mur-like, catalytic domain"/>
    <property type="match status" value="1"/>
</dbReference>
<dbReference type="PANTHER" id="PTHR11136">
    <property type="entry name" value="FOLYLPOLYGLUTAMATE SYNTHASE-RELATED"/>
    <property type="match status" value="1"/>
</dbReference>
<dbReference type="GO" id="GO:0004326">
    <property type="term" value="F:tetrahydrofolylpolyglutamate synthase activity"/>
    <property type="evidence" value="ECO:0007669"/>
    <property type="project" value="UniProtKB-EC"/>
</dbReference>
<evidence type="ECO:0000259" key="12">
    <source>
        <dbReference type="Pfam" id="PF02875"/>
    </source>
</evidence>
<comment type="similarity">
    <text evidence="2 11">Belongs to the folylpolyglutamate synthase family.</text>
</comment>
<dbReference type="EMBL" id="DVFT01000096">
    <property type="protein sequence ID" value="HIQ96205.1"/>
    <property type="molecule type" value="Genomic_DNA"/>
</dbReference>
<keyword evidence="4 11" id="KW-0436">Ligase</keyword>
<dbReference type="Pfam" id="PF08245">
    <property type="entry name" value="Mur_ligase_M"/>
    <property type="match status" value="1"/>
</dbReference>
<comment type="catalytic activity">
    <reaction evidence="10">
        <text>(6S)-5,6,7,8-tetrahydrofolyl-(gamma-L-Glu)(n) + L-glutamate + ATP = (6S)-5,6,7,8-tetrahydrofolyl-(gamma-L-Glu)(n+1) + ADP + phosphate + H(+)</text>
        <dbReference type="Rhea" id="RHEA:10580"/>
        <dbReference type="Rhea" id="RHEA-COMP:14738"/>
        <dbReference type="Rhea" id="RHEA-COMP:14740"/>
        <dbReference type="ChEBI" id="CHEBI:15378"/>
        <dbReference type="ChEBI" id="CHEBI:29985"/>
        <dbReference type="ChEBI" id="CHEBI:30616"/>
        <dbReference type="ChEBI" id="CHEBI:43474"/>
        <dbReference type="ChEBI" id="CHEBI:141005"/>
        <dbReference type="ChEBI" id="CHEBI:456216"/>
        <dbReference type="EC" id="6.3.2.17"/>
    </reaction>
</comment>
<dbReference type="GO" id="GO:0005524">
    <property type="term" value="F:ATP binding"/>
    <property type="evidence" value="ECO:0007669"/>
    <property type="project" value="UniProtKB-KW"/>
</dbReference>
<dbReference type="SUPFAM" id="SSF53623">
    <property type="entry name" value="MurD-like peptide ligases, catalytic domain"/>
    <property type="match status" value="1"/>
</dbReference>
<dbReference type="InterPro" id="IPR004101">
    <property type="entry name" value="Mur_ligase_C"/>
</dbReference>
<reference evidence="14" key="1">
    <citation type="submission" date="2020-10" db="EMBL/GenBank/DDBJ databases">
        <authorList>
            <person name="Gilroy R."/>
        </authorList>
    </citation>
    <scope>NUCLEOTIDE SEQUENCE</scope>
    <source>
        <strain evidence="14">ChiSjej3B21-11622</strain>
    </source>
</reference>
<evidence type="ECO:0000256" key="2">
    <source>
        <dbReference type="ARBA" id="ARBA00008276"/>
    </source>
</evidence>
<organism evidence="14 15">
    <name type="scientific">Candidatus Limivivens merdigallinarum</name>
    <dbReference type="NCBI Taxonomy" id="2840859"/>
    <lineage>
        <taxon>Bacteria</taxon>
        <taxon>Bacillati</taxon>
        <taxon>Bacillota</taxon>
        <taxon>Clostridia</taxon>
        <taxon>Lachnospirales</taxon>
        <taxon>Lachnospiraceae</taxon>
        <taxon>Lachnospiraceae incertae sedis</taxon>
        <taxon>Candidatus Limivivens</taxon>
    </lineage>
</organism>
<evidence type="ECO:0000256" key="3">
    <source>
        <dbReference type="ARBA" id="ARBA00013025"/>
    </source>
</evidence>
<evidence type="ECO:0000256" key="9">
    <source>
        <dbReference type="ARBA" id="ARBA00030592"/>
    </source>
</evidence>
<dbReference type="GO" id="GO:0046872">
    <property type="term" value="F:metal ion binding"/>
    <property type="evidence" value="ECO:0007669"/>
    <property type="project" value="UniProtKB-KW"/>
</dbReference>
<dbReference type="PANTHER" id="PTHR11136:SF0">
    <property type="entry name" value="DIHYDROFOLATE SYNTHETASE-RELATED"/>
    <property type="match status" value="1"/>
</dbReference>
<protein>
    <recommendedName>
        <fullName evidence="3">tetrahydrofolate synthase</fullName>
        <ecNumber evidence="3">6.3.2.17</ecNumber>
    </recommendedName>
    <alternativeName>
        <fullName evidence="9">Tetrahydrofolylpolyglutamate synthase</fullName>
    </alternativeName>
</protein>
<dbReference type="EC" id="6.3.2.17" evidence="3"/>